<evidence type="ECO:0000259" key="2">
    <source>
        <dbReference type="Pfam" id="PF25183"/>
    </source>
</evidence>
<keyword evidence="4" id="KW-1185">Reference proteome</keyword>
<evidence type="ECO:0000256" key="1">
    <source>
        <dbReference type="SAM" id="SignalP"/>
    </source>
</evidence>
<evidence type="ECO:0000313" key="3">
    <source>
        <dbReference type="EMBL" id="MFN2975975.1"/>
    </source>
</evidence>
<feature type="signal peptide" evidence="1">
    <location>
        <begin position="1"/>
        <end position="35"/>
    </location>
</feature>
<dbReference type="InterPro" id="IPR057601">
    <property type="entry name" value="Oar-like_b-barrel"/>
</dbReference>
<dbReference type="Pfam" id="PF13620">
    <property type="entry name" value="CarboxypepD_reg"/>
    <property type="match status" value="1"/>
</dbReference>
<dbReference type="SUPFAM" id="SSF49452">
    <property type="entry name" value="Starch-binding domain-like"/>
    <property type="match status" value="1"/>
</dbReference>
<name>A0ABW9KN06_9BACT</name>
<dbReference type="Gene3D" id="2.60.40.1120">
    <property type="entry name" value="Carboxypeptidase-like, regulatory domain"/>
    <property type="match status" value="1"/>
</dbReference>
<proteinExistence type="predicted"/>
<reference evidence="3 4" key="1">
    <citation type="submission" date="2024-12" db="EMBL/GenBank/DDBJ databases">
        <authorList>
            <person name="Lee Y."/>
        </authorList>
    </citation>
    <scope>NUCLEOTIDE SEQUENCE [LARGE SCALE GENOMIC DNA]</scope>
    <source>
        <strain evidence="3 4">03SUJ4</strain>
    </source>
</reference>
<dbReference type="Proteomes" id="UP001634747">
    <property type="component" value="Unassembled WGS sequence"/>
</dbReference>
<gene>
    <name evidence="3" type="ORF">ACK2TP_09390</name>
</gene>
<dbReference type="SUPFAM" id="SSF56935">
    <property type="entry name" value="Porins"/>
    <property type="match status" value="1"/>
</dbReference>
<dbReference type="Pfam" id="PF25183">
    <property type="entry name" value="OMP_b-brl_4"/>
    <property type="match status" value="1"/>
</dbReference>
<dbReference type="RefSeq" id="WP_263412521.1">
    <property type="nucleotide sequence ID" value="NZ_BAABBH010000001.1"/>
</dbReference>
<evidence type="ECO:0000313" key="4">
    <source>
        <dbReference type="Proteomes" id="UP001634747"/>
    </source>
</evidence>
<keyword evidence="1" id="KW-0732">Signal</keyword>
<dbReference type="PROSITE" id="PS51257">
    <property type="entry name" value="PROKAR_LIPOPROTEIN"/>
    <property type="match status" value="1"/>
</dbReference>
<dbReference type="EMBL" id="JBJYXY010000001">
    <property type="protein sequence ID" value="MFN2975975.1"/>
    <property type="molecule type" value="Genomic_DNA"/>
</dbReference>
<feature type="domain" description="TonB-dependent transporter Oar-like beta-barrel" evidence="2">
    <location>
        <begin position="272"/>
        <end position="1241"/>
    </location>
</feature>
<organism evidence="3 4">
    <name type="scientific">Terriglobus aquaticus</name>
    <dbReference type="NCBI Taxonomy" id="940139"/>
    <lineage>
        <taxon>Bacteria</taxon>
        <taxon>Pseudomonadati</taxon>
        <taxon>Acidobacteriota</taxon>
        <taxon>Terriglobia</taxon>
        <taxon>Terriglobales</taxon>
        <taxon>Acidobacteriaceae</taxon>
        <taxon>Terriglobus</taxon>
    </lineage>
</organism>
<accession>A0ABW9KN06</accession>
<feature type="chain" id="PRO_5045617432" evidence="1">
    <location>
        <begin position="36"/>
        <end position="1281"/>
    </location>
</feature>
<dbReference type="InterPro" id="IPR013784">
    <property type="entry name" value="Carb-bd-like_fold"/>
</dbReference>
<sequence length="1281" mass="136701">MIYKSKSAKNRVITSKTFLRSVGPTCLLAVSCVSANLVAQTTTATLGGTVADAGGAIIPRAEITLKNEATGDLRKATANGSGVFNFSAVPTGDYDVTISAPGFRTYAQTGIHLNPGDQQSVRDIRLSAGDVSQTVEVQSANETIPLDSGEQSSLISSEEIKHLSVQGRDVTELLKILPGFAISKGGAGSFDNASYDPSQVNPTGALGQYAANGTPVNGQALLSDGVDITDPGAFGGALQNVNYEQVAEVKISTSSFTADQAHGPIVINAVGKSGANKFHGSLYTFARTSQLNSIDWIAKYSQQGKPPDRYIYPGFTLGGPILIPGTGFNKQRTLTFFVGGEEYAQRNAYAYGSASAATLNALVPTLGMRAGDFSQAQLQQYLGSAYGVDPNGGACSYNGSTTGYIPNQNICRVPVTAPNGAAVVNGNISQYMDPLSKIILNQMPVPNVASNGTYNWITTNLINNNLWQGRGRVDYGGDRDKIFGTYSIEKGTSGVPQNEYYSARGNLGGVNVPGGGLLSPVSSHIASINYTHIFNSTLTNEFYISGAYFNQSFVNKNFSAVANNPYQGVFANGSKVQPTLEDYGNDGLPLLRTPDTSFGGIFAKKQVRTAGDNLTKVLGQHTFRAGVFYQWDSNPQAAPFINTNGTINLYYFGETFTDPLKGTVHSTGPVGSGNGGNYLANFAEGGIFQYNQTNLLPKPNLYFWNLAGYVQDHWRVTSRLTLDAGIRLEHITPWEDSHGQGLAVFTAAAYAANSNPTLPGITYHGMDKSVPNGGRPTRWAFTNPRVGFAWDTYGHGDTIVRGGFGIFRAHDAYNSAQSQNQTVLGLRQYTVSGPLLLSSVSSYQSAATTSTGFTPDSNVYASNPNDDEEPRVFTYNVSVDQRLPGHMLLEVAYVGNKSDHLLNDGSTQNTTLSNINSLPIGALFNPYPNTRPDTGVAPGTRFPLFAPAGASGNNTNVGGLQQGVIDAYKPFPLYNHLYVPVHNTYANYNGLQVGLVRQTGKAHYSVNYTWSKALGIQGLGGSATYSTPADPFNYRNNYYNLPFDRRSIFNAAYSYQLGTVVHQRLIGGVTNGWEVSGIVNYQSGANLPSVISSNFGLTGSIQVPVGATATVGGNSSTCTTTSGTGTCTVSVSNTNILGTPDVTLQPAIIGAPNQVTRSAKQFINASAFGLPTLGTNGAYKYGYLPGPNFFDTDITAAKTFRVKESQSFQLRVAAFNFINRANNSFTQVNQQNYTLNFSQTSNVTNFNQALSSANAAANPQFGFAPLKEGRRIMEVAIRYDF</sequence>
<protein>
    <submittedName>
        <fullName evidence="3">Carboxypeptidase regulatory-like domain-containing protein</fullName>
    </submittedName>
</protein>
<comment type="caution">
    <text evidence="3">The sequence shown here is derived from an EMBL/GenBank/DDBJ whole genome shotgun (WGS) entry which is preliminary data.</text>
</comment>